<dbReference type="SUPFAM" id="SSF51556">
    <property type="entry name" value="Metallo-dependent hydrolases"/>
    <property type="match status" value="1"/>
</dbReference>
<dbReference type="GO" id="GO:0016831">
    <property type="term" value="F:carboxy-lyase activity"/>
    <property type="evidence" value="ECO:0007669"/>
    <property type="project" value="UniProtKB-KW"/>
</dbReference>
<evidence type="ECO:0000256" key="2">
    <source>
        <dbReference type="ARBA" id="ARBA00023239"/>
    </source>
</evidence>
<evidence type="ECO:0000313" key="5">
    <source>
        <dbReference type="EMBL" id="OBT95520.1"/>
    </source>
</evidence>
<reference evidence="6" key="2">
    <citation type="journal article" date="2018" name="Nat. Commun.">
        <title>Extreme sensitivity to ultraviolet light in the fungal pathogen causing white-nose syndrome of bats.</title>
        <authorList>
            <person name="Palmer J.M."/>
            <person name="Drees K.P."/>
            <person name="Foster J.T."/>
            <person name="Lindner D.L."/>
        </authorList>
    </citation>
    <scope>NUCLEOTIDE SEQUENCE [LARGE SCALE GENOMIC DNA]</scope>
    <source>
        <strain evidence="6">UAMH 10579</strain>
    </source>
</reference>
<accession>A0A1B8GI56</accession>
<keyword evidence="2 3" id="KW-0456">Lyase</keyword>
<dbReference type="Proteomes" id="UP000091956">
    <property type="component" value="Unassembled WGS sequence"/>
</dbReference>
<feature type="domain" description="Amidohydrolase-related" evidence="4">
    <location>
        <begin position="40"/>
        <end position="332"/>
    </location>
</feature>
<dbReference type="AlphaFoldDB" id="A0A1B8GI56"/>
<dbReference type="InterPro" id="IPR006680">
    <property type="entry name" value="Amidohydro-rel"/>
</dbReference>
<dbReference type="Gene3D" id="3.20.20.140">
    <property type="entry name" value="Metal-dependent hydrolases"/>
    <property type="match status" value="1"/>
</dbReference>
<proteinExistence type="inferred from homology"/>
<dbReference type="InterPro" id="IPR032466">
    <property type="entry name" value="Metal_Hydrolase"/>
</dbReference>
<evidence type="ECO:0000256" key="1">
    <source>
        <dbReference type="ARBA" id="ARBA00022793"/>
    </source>
</evidence>
<evidence type="ECO:0000313" key="6">
    <source>
        <dbReference type="Proteomes" id="UP000091956"/>
    </source>
</evidence>
<dbReference type="GO" id="GO:0016787">
    <property type="term" value="F:hydrolase activity"/>
    <property type="evidence" value="ECO:0007669"/>
    <property type="project" value="InterPro"/>
</dbReference>
<organism evidence="5 6">
    <name type="scientific">Pseudogymnoascus verrucosus</name>
    <dbReference type="NCBI Taxonomy" id="342668"/>
    <lineage>
        <taxon>Eukaryota</taxon>
        <taxon>Fungi</taxon>
        <taxon>Dikarya</taxon>
        <taxon>Ascomycota</taxon>
        <taxon>Pezizomycotina</taxon>
        <taxon>Leotiomycetes</taxon>
        <taxon>Thelebolales</taxon>
        <taxon>Thelebolaceae</taxon>
        <taxon>Pseudogymnoascus</taxon>
    </lineage>
</organism>
<dbReference type="RefSeq" id="XP_018129253.1">
    <property type="nucleotide sequence ID" value="XM_018274715.2"/>
</dbReference>
<dbReference type="STRING" id="342668.A0A1B8GI56"/>
<gene>
    <name evidence="5" type="ORF">VE01_05250</name>
</gene>
<keyword evidence="1 3" id="KW-0210">Decarboxylase</keyword>
<dbReference type="PANTHER" id="PTHR21240">
    <property type="entry name" value="2-AMINO-3-CARBOXYLMUCONATE-6-SEMIALDEHYDE DECARBOXYLASE"/>
    <property type="match status" value="1"/>
</dbReference>
<sequence>MLGKIALEECWTIPEELENNNPSRFVPAGTGDRLTNELMDIHSHRLRQMDENGVDFMVLSFSSAGCQGLADKATAEAQATLANDRLEAEVMKNPVRFAAFAALSMHDPKQAAEELTRCMTQKKGFVGALLNDFQSAGPDGNTMLFYDMKEYDVFWKAANDLKAPVYLHPRLPTPLIHEQMWKDRPWLNFSALGYADRLNMHALGIITNGVLDRFPDVKILLGHMGEHIPYDLYRIDHKLDRERFPDLPMARDKLVRDYFGSQVFITTSGHFSTPALLCAMAEIGVRSVMFSIDYPFESIPNGCAWFDEHVQATINQHDLVDIGRNNALKVLPKLMEAPHNLKPMTPSEAQVGGLRDGKVTYGMYNEHWSKRLVKMEPAN</sequence>
<evidence type="ECO:0000256" key="3">
    <source>
        <dbReference type="RuleBase" id="RU366045"/>
    </source>
</evidence>
<dbReference type="InterPro" id="IPR032465">
    <property type="entry name" value="ACMSD"/>
</dbReference>
<reference evidence="5 6" key="1">
    <citation type="submission" date="2016-03" db="EMBL/GenBank/DDBJ databases">
        <title>Comparative genomics of Pseudogymnoascus destructans, the fungus causing white-nose syndrome of bats.</title>
        <authorList>
            <person name="Palmer J.M."/>
            <person name="Drees K.P."/>
            <person name="Foster J.T."/>
            <person name="Lindner D.L."/>
        </authorList>
    </citation>
    <scope>NUCLEOTIDE SEQUENCE [LARGE SCALE GENOMIC DNA]</scope>
    <source>
        <strain evidence="5 6">UAMH 10579</strain>
    </source>
</reference>
<dbReference type="Pfam" id="PF04909">
    <property type="entry name" value="Amidohydro_2"/>
    <property type="match status" value="1"/>
</dbReference>
<comment type="similarity">
    <text evidence="3">Belongs to the metallo-dependent hydrolases superfamily.</text>
</comment>
<dbReference type="PANTHER" id="PTHR21240:SF31">
    <property type="entry name" value="AMIDOHYDROLASE FAMILY PROTEIN (AFU_ORTHOLOGUE AFUA_7G05840)"/>
    <property type="match status" value="1"/>
</dbReference>
<keyword evidence="6" id="KW-1185">Reference proteome</keyword>
<evidence type="ECO:0000259" key="4">
    <source>
        <dbReference type="Pfam" id="PF04909"/>
    </source>
</evidence>
<dbReference type="EMBL" id="KV460235">
    <property type="protein sequence ID" value="OBT95520.1"/>
    <property type="molecule type" value="Genomic_DNA"/>
</dbReference>
<protein>
    <recommendedName>
        <fullName evidence="4">Amidohydrolase-related domain-containing protein</fullName>
    </recommendedName>
</protein>
<dbReference type="GO" id="GO:0005829">
    <property type="term" value="C:cytosol"/>
    <property type="evidence" value="ECO:0007669"/>
    <property type="project" value="TreeGrafter"/>
</dbReference>
<dbReference type="GO" id="GO:0019748">
    <property type="term" value="P:secondary metabolic process"/>
    <property type="evidence" value="ECO:0007669"/>
    <property type="project" value="TreeGrafter"/>
</dbReference>
<name>A0A1B8GI56_9PEZI</name>
<dbReference type="GeneID" id="28838636"/>